<dbReference type="KEGG" id="nch:A0U93_04340"/>
<keyword evidence="3" id="KW-0328">Glycosyltransferase</keyword>
<name>A0A1U9KNC1_9PROT</name>
<reference evidence="10 11" key="1">
    <citation type="submission" date="2016-03" db="EMBL/GenBank/DDBJ databases">
        <title>Acetic acid bacteria sequencing.</title>
        <authorList>
            <person name="Brandt J."/>
            <person name="Jakob F."/>
            <person name="Vogel R.F."/>
        </authorList>
    </citation>
    <scope>NUCLEOTIDE SEQUENCE [LARGE SCALE GENOMIC DNA]</scope>
    <source>
        <strain evidence="10 11">NBRC 101099</strain>
    </source>
</reference>
<dbReference type="OrthoDB" id="9811222at2"/>
<gene>
    <name evidence="10" type="ORF">A0U93_04340</name>
</gene>
<dbReference type="Proteomes" id="UP000188604">
    <property type="component" value="Chromosome"/>
</dbReference>
<dbReference type="Pfam" id="PF13231">
    <property type="entry name" value="PMT_2"/>
    <property type="match status" value="1"/>
</dbReference>
<feature type="transmembrane region" description="Helical" evidence="8">
    <location>
        <begin position="107"/>
        <end position="126"/>
    </location>
</feature>
<protein>
    <recommendedName>
        <fullName evidence="9">Glycosyltransferase RgtA/B/C/D-like domain-containing protein</fullName>
    </recommendedName>
</protein>
<accession>A0A1U9KNC1</accession>
<dbReference type="PANTHER" id="PTHR33908:SF11">
    <property type="entry name" value="MEMBRANE PROTEIN"/>
    <property type="match status" value="1"/>
</dbReference>
<evidence type="ECO:0000256" key="6">
    <source>
        <dbReference type="ARBA" id="ARBA00022989"/>
    </source>
</evidence>
<evidence type="ECO:0000256" key="4">
    <source>
        <dbReference type="ARBA" id="ARBA00022679"/>
    </source>
</evidence>
<feature type="transmembrane region" description="Helical" evidence="8">
    <location>
        <begin position="12"/>
        <end position="34"/>
    </location>
</feature>
<keyword evidence="4" id="KW-0808">Transferase</keyword>
<evidence type="ECO:0000256" key="2">
    <source>
        <dbReference type="ARBA" id="ARBA00022475"/>
    </source>
</evidence>
<feature type="transmembrane region" description="Helical" evidence="8">
    <location>
        <begin position="281"/>
        <end position="298"/>
    </location>
</feature>
<feature type="transmembrane region" description="Helical" evidence="8">
    <location>
        <begin position="195"/>
        <end position="215"/>
    </location>
</feature>
<keyword evidence="6 8" id="KW-1133">Transmembrane helix</keyword>
<sequence length="477" mass="50942">MSGAERRGGLPVGVLLWGALVGVTLLRLAIAATLPLTPDEAYYWIWSRNLQTGYLDHPPMVALWIRAGTAIAGQTAFGVRWLGPVSALAGSWLIARAAQILAPVQGGALRSAVLLNATLMVGLGAMTMTPDTPLLFFVAAAIWSVAQLLRRDDARWWLAVGACFGLACESKYTGFLAAAGCAVWWLGTRRLWKQGAWVVAGGIVGGLVVLPTLLWNAHHHWASFAKQGGRATDWHPARAAQFLGELLGGQIALATPLVFVLFLGGLWQAARYARSRETSRFLIVCAGLPMAVFVQHAFGDRVQPNWPAVTYPFLVLAAAASGQKVRAACVVGGVMTTVVYAQALFSPLPLTAHQDVIARQTRGWDLLARDIQALRSRDSGSFVVADDYAVTSALAFHGAGLPMAGIEPRWGLLSLPMQAGAGGIFVVRAGGRVTVPVGWKLGQLKGHSCRMPGLCYDLYPLTPEAGVTTIWRIPTRA</sequence>
<proteinExistence type="predicted"/>
<feature type="transmembrane region" description="Helical" evidence="8">
    <location>
        <begin position="132"/>
        <end position="149"/>
    </location>
</feature>
<evidence type="ECO:0000256" key="7">
    <source>
        <dbReference type="ARBA" id="ARBA00023136"/>
    </source>
</evidence>
<dbReference type="GO" id="GO:0016763">
    <property type="term" value="F:pentosyltransferase activity"/>
    <property type="evidence" value="ECO:0007669"/>
    <property type="project" value="TreeGrafter"/>
</dbReference>
<evidence type="ECO:0000256" key="8">
    <source>
        <dbReference type="SAM" id="Phobius"/>
    </source>
</evidence>
<dbReference type="InterPro" id="IPR050297">
    <property type="entry name" value="LipidA_mod_glycosyltrf_83"/>
</dbReference>
<dbReference type="AlphaFoldDB" id="A0A1U9KNC1"/>
<keyword evidence="7 8" id="KW-0472">Membrane</keyword>
<dbReference type="STRING" id="320497.A0U93_04340"/>
<evidence type="ECO:0000313" key="10">
    <source>
        <dbReference type="EMBL" id="AQS87292.1"/>
    </source>
</evidence>
<comment type="subcellular location">
    <subcellularLocation>
        <location evidence="1">Cell membrane</location>
        <topology evidence="1">Multi-pass membrane protein</topology>
    </subcellularLocation>
</comment>
<dbReference type="GO" id="GO:0009103">
    <property type="term" value="P:lipopolysaccharide biosynthetic process"/>
    <property type="evidence" value="ECO:0007669"/>
    <property type="project" value="UniProtKB-ARBA"/>
</dbReference>
<keyword evidence="2" id="KW-1003">Cell membrane</keyword>
<evidence type="ECO:0000259" key="9">
    <source>
        <dbReference type="Pfam" id="PF13231"/>
    </source>
</evidence>
<feature type="transmembrane region" description="Helical" evidence="8">
    <location>
        <begin position="77"/>
        <end position="95"/>
    </location>
</feature>
<dbReference type="GO" id="GO:0005886">
    <property type="term" value="C:plasma membrane"/>
    <property type="evidence" value="ECO:0007669"/>
    <property type="project" value="UniProtKB-SubCell"/>
</dbReference>
<evidence type="ECO:0000256" key="1">
    <source>
        <dbReference type="ARBA" id="ARBA00004651"/>
    </source>
</evidence>
<keyword evidence="5 8" id="KW-0812">Transmembrane</keyword>
<dbReference type="PANTHER" id="PTHR33908">
    <property type="entry name" value="MANNOSYLTRANSFERASE YKCB-RELATED"/>
    <property type="match status" value="1"/>
</dbReference>
<dbReference type="RefSeq" id="WP_077806268.1">
    <property type="nucleotide sequence ID" value="NZ_BJXS01000008.1"/>
</dbReference>
<feature type="domain" description="Glycosyltransferase RgtA/B/C/D-like" evidence="9">
    <location>
        <begin position="56"/>
        <end position="215"/>
    </location>
</feature>
<dbReference type="InterPro" id="IPR038731">
    <property type="entry name" value="RgtA/B/C-like"/>
</dbReference>
<evidence type="ECO:0000313" key="11">
    <source>
        <dbReference type="Proteomes" id="UP000188604"/>
    </source>
</evidence>
<feature type="transmembrane region" description="Helical" evidence="8">
    <location>
        <begin position="251"/>
        <end position="269"/>
    </location>
</feature>
<evidence type="ECO:0000256" key="3">
    <source>
        <dbReference type="ARBA" id="ARBA00022676"/>
    </source>
</evidence>
<organism evidence="10 11">
    <name type="scientific">Neoasaia chiangmaiensis</name>
    <dbReference type="NCBI Taxonomy" id="320497"/>
    <lineage>
        <taxon>Bacteria</taxon>
        <taxon>Pseudomonadati</taxon>
        <taxon>Pseudomonadota</taxon>
        <taxon>Alphaproteobacteria</taxon>
        <taxon>Acetobacterales</taxon>
        <taxon>Acetobacteraceae</taxon>
        <taxon>Neoasaia</taxon>
    </lineage>
</organism>
<dbReference type="EMBL" id="CP014691">
    <property type="protein sequence ID" value="AQS87292.1"/>
    <property type="molecule type" value="Genomic_DNA"/>
</dbReference>
<evidence type="ECO:0000256" key="5">
    <source>
        <dbReference type="ARBA" id="ARBA00022692"/>
    </source>
</evidence>
<keyword evidence="11" id="KW-1185">Reference proteome</keyword>